<accession>K0RS23</accession>
<proteinExistence type="predicted"/>
<evidence type="ECO:0000256" key="1">
    <source>
        <dbReference type="SAM" id="Phobius"/>
    </source>
</evidence>
<keyword evidence="1" id="KW-0812">Transmembrane</keyword>
<dbReference type="eggNOG" id="ENOG502SWJQ">
    <property type="taxonomic scope" value="Eukaryota"/>
</dbReference>
<keyword evidence="1" id="KW-0472">Membrane</keyword>
<gene>
    <name evidence="3" type="ORF">THAOC_31636</name>
</gene>
<reference evidence="3 4" key="1">
    <citation type="journal article" date="2012" name="Genome Biol.">
        <title>Genome and low-iron response of an oceanic diatom adapted to chronic iron limitation.</title>
        <authorList>
            <person name="Lommer M."/>
            <person name="Specht M."/>
            <person name="Roy A.S."/>
            <person name="Kraemer L."/>
            <person name="Andreson R."/>
            <person name="Gutowska M.A."/>
            <person name="Wolf J."/>
            <person name="Bergner S.V."/>
            <person name="Schilhabel M.B."/>
            <person name="Klostermeier U.C."/>
            <person name="Beiko R.G."/>
            <person name="Rosenstiel P."/>
            <person name="Hippler M."/>
            <person name="Laroche J."/>
        </authorList>
    </citation>
    <scope>NUCLEOTIDE SEQUENCE [LARGE SCALE GENOMIC DNA]</scope>
    <source>
        <strain evidence="3 4">CCMP1005</strain>
    </source>
</reference>
<evidence type="ECO:0000313" key="3">
    <source>
        <dbReference type="EMBL" id="EJK49487.1"/>
    </source>
</evidence>
<feature type="transmembrane region" description="Helical" evidence="1">
    <location>
        <begin position="91"/>
        <end position="115"/>
    </location>
</feature>
<keyword evidence="1" id="KW-1133">Transmembrane helix</keyword>
<evidence type="ECO:0008006" key="5">
    <source>
        <dbReference type="Google" id="ProtNLM"/>
    </source>
</evidence>
<sequence length="121" mass="12287">MARKTVQTLLMCLAFVASALAFAPTQTSKLLASTRSPSTCIAGHCPQQLMMAPSDILTSSIDSSSNIDSVATLDPTTALSDALGGVLGSSLILAVPVVAALSVAGLIAFFIVSYANPADED</sequence>
<dbReference type="Proteomes" id="UP000266841">
    <property type="component" value="Unassembled WGS sequence"/>
</dbReference>
<organism evidence="3 4">
    <name type="scientific">Thalassiosira oceanica</name>
    <name type="common">Marine diatom</name>
    <dbReference type="NCBI Taxonomy" id="159749"/>
    <lineage>
        <taxon>Eukaryota</taxon>
        <taxon>Sar</taxon>
        <taxon>Stramenopiles</taxon>
        <taxon>Ochrophyta</taxon>
        <taxon>Bacillariophyta</taxon>
        <taxon>Coscinodiscophyceae</taxon>
        <taxon>Thalassiosirophycidae</taxon>
        <taxon>Thalassiosirales</taxon>
        <taxon>Thalassiosiraceae</taxon>
        <taxon>Thalassiosira</taxon>
    </lineage>
</organism>
<evidence type="ECO:0000256" key="2">
    <source>
        <dbReference type="SAM" id="SignalP"/>
    </source>
</evidence>
<keyword evidence="4" id="KW-1185">Reference proteome</keyword>
<protein>
    <recommendedName>
        <fullName evidence="5">Photosystem II reaction center X protein</fullName>
    </recommendedName>
</protein>
<comment type="caution">
    <text evidence="3">The sequence shown here is derived from an EMBL/GenBank/DDBJ whole genome shotgun (WGS) entry which is preliminary data.</text>
</comment>
<keyword evidence="2" id="KW-0732">Signal</keyword>
<dbReference type="AlphaFoldDB" id="K0RS23"/>
<name>K0RS23_THAOC</name>
<evidence type="ECO:0000313" key="4">
    <source>
        <dbReference type="Proteomes" id="UP000266841"/>
    </source>
</evidence>
<feature type="signal peptide" evidence="2">
    <location>
        <begin position="1"/>
        <end position="21"/>
    </location>
</feature>
<dbReference type="EMBL" id="AGNL01044738">
    <property type="protein sequence ID" value="EJK49487.1"/>
    <property type="molecule type" value="Genomic_DNA"/>
</dbReference>
<feature type="chain" id="PRO_5003837260" description="Photosystem II reaction center X protein" evidence="2">
    <location>
        <begin position="22"/>
        <end position="121"/>
    </location>
</feature>